<gene>
    <name evidence="1" type="ORF">POSPLADRAFT_1128252</name>
</gene>
<reference evidence="1 2" key="1">
    <citation type="submission" date="2017-04" db="EMBL/GenBank/DDBJ databases">
        <title>Genome Sequence of the Model Brown-Rot Fungus Postia placenta SB12.</title>
        <authorList>
            <consortium name="DOE Joint Genome Institute"/>
            <person name="Gaskell J."/>
            <person name="Kersten P."/>
            <person name="Larrondo L.F."/>
            <person name="Canessa P."/>
            <person name="Martinez D."/>
            <person name="Hibbett D."/>
            <person name="Schmoll M."/>
            <person name="Kubicek C.P."/>
            <person name="Martinez A.T."/>
            <person name="Yadav J."/>
            <person name="Master E."/>
            <person name="Magnuson J.K."/>
            <person name="James T."/>
            <person name="Yaver D."/>
            <person name="Berka R."/>
            <person name="Labutti K."/>
            <person name="Lipzen A."/>
            <person name="Aerts A."/>
            <person name="Barry K."/>
            <person name="Henrissat B."/>
            <person name="Blanchette R."/>
            <person name="Grigoriev I."/>
            <person name="Cullen D."/>
        </authorList>
    </citation>
    <scope>NUCLEOTIDE SEQUENCE [LARGE SCALE GENOMIC DNA]</scope>
    <source>
        <strain evidence="1 2">MAD-698-R-SB12</strain>
    </source>
</reference>
<evidence type="ECO:0000313" key="1">
    <source>
        <dbReference type="EMBL" id="OSX68051.1"/>
    </source>
</evidence>
<evidence type="ECO:0000313" key="2">
    <source>
        <dbReference type="Proteomes" id="UP000194127"/>
    </source>
</evidence>
<dbReference type="Proteomes" id="UP000194127">
    <property type="component" value="Unassembled WGS sequence"/>
</dbReference>
<accession>A0A1X6NHE9</accession>
<dbReference type="GeneID" id="36328668"/>
<dbReference type="InterPro" id="IPR035992">
    <property type="entry name" value="Ricin_B-like_lectins"/>
</dbReference>
<dbReference type="EMBL" id="KZ110591">
    <property type="protein sequence ID" value="OSX68051.1"/>
    <property type="molecule type" value="Genomic_DNA"/>
</dbReference>
<name>A0A1X6NHE9_9APHY</name>
<protein>
    <submittedName>
        <fullName evidence="1">Carbohydrate-binding module family 13 protein</fullName>
    </submittedName>
</protein>
<dbReference type="Gene3D" id="2.80.10.50">
    <property type="match status" value="1"/>
</dbReference>
<keyword evidence="2" id="KW-1185">Reference proteome</keyword>
<feature type="non-terminal residue" evidence="1">
    <location>
        <position position="1"/>
    </location>
</feature>
<dbReference type="AlphaFoldDB" id="A0A1X6NHE9"/>
<organism evidence="1 2">
    <name type="scientific">Postia placenta MAD-698-R-SB12</name>
    <dbReference type="NCBI Taxonomy" id="670580"/>
    <lineage>
        <taxon>Eukaryota</taxon>
        <taxon>Fungi</taxon>
        <taxon>Dikarya</taxon>
        <taxon>Basidiomycota</taxon>
        <taxon>Agaricomycotina</taxon>
        <taxon>Agaricomycetes</taxon>
        <taxon>Polyporales</taxon>
        <taxon>Adustoporiaceae</taxon>
        <taxon>Rhodonia</taxon>
    </lineage>
</organism>
<dbReference type="RefSeq" id="XP_024344845.1">
    <property type="nucleotide sequence ID" value="XM_024483719.1"/>
</dbReference>
<proteinExistence type="predicted"/>
<sequence length="174" mass="18875">ARATQKATPTMTILPGSYRIENIGFQNYMDLAGGSSAQGTVVQGYTDAQNLNQLTYIHSIVSSLIQWTVEPVACISDNAWKIMNAASGTYAVAPVHAVNQGIVGGMPPDTFTFIDNDGWYQIKLADESLVLYLANGDDATQVADGSSNNQFWYMHPLFCTALARSVVNYCPRVV</sequence>
<dbReference type="SUPFAM" id="SSF50370">
    <property type="entry name" value="Ricin B-like lectins"/>
    <property type="match status" value="1"/>
</dbReference>
<dbReference type="OrthoDB" id="2606722at2759"/>